<dbReference type="EMBL" id="ADFV01035288">
    <property type="status" value="NOT_ANNOTATED_CDS"/>
    <property type="molecule type" value="Genomic_DNA"/>
</dbReference>
<reference evidence="2" key="2">
    <citation type="submission" date="2025-08" db="UniProtKB">
        <authorList>
            <consortium name="Ensembl"/>
        </authorList>
    </citation>
    <scope>IDENTIFICATION</scope>
</reference>
<dbReference type="EMBL" id="ADFV01035283">
    <property type="status" value="NOT_ANNOTATED_CDS"/>
    <property type="molecule type" value="Genomic_DNA"/>
</dbReference>
<protein>
    <submittedName>
        <fullName evidence="2">ADAM metallopeptidase domain 10</fullName>
    </submittedName>
</protein>
<sequence length="60" mass="6606">MVLLRVLILLLSWAAGMGASARWRIPKSSLPPRAAAQTRGKLCCLRLGSCIVLYPARRSR</sequence>
<dbReference type="EMBL" id="ADFV01035289">
    <property type="status" value="NOT_ANNOTATED_CDS"/>
    <property type="molecule type" value="Genomic_DNA"/>
</dbReference>
<dbReference type="EMBL" id="ADFV01035285">
    <property type="status" value="NOT_ANNOTATED_CDS"/>
    <property type="molecule type" value="Genomic_DNA"/>
</dbReference>
<reference evidence="2 3" key="1">
    <citation type="submission" date="2012-10" db="EMBL/GenBank/DDBJ databases">
        <authorList>
            <consortium name="Gibbon Genome Sequencing Consortium"/>
        </authorList>
    </citation>
    <scope>NUCLEOTIDE SEQUENCE [LARGE SCALE GENOMIC DNA]</scope>
</reference>
<dbReference type="GeneTree" id="ENSGT00940000160579"/>
<evidence type="ECO:0000313" key="3">
    <source>
        <dbReference type="Proteomes" id="UP000001073"/>
    </source>
</evidence>
<dbReference type="AlphaFoldDB" id="A0A2I3HU26"/>
<dbReference type="EMBL" id="ADFV01035292">
    <property type="status" value="NOT_ANNOTATED_CDS"/>
    <property type="molecule type" value="Genomic_DNA"/>
</dbReference>
<evidence type="ECO:0000313" key="2">
    <source>
        <dbReference type="Ensembl" id="ENSNLEP00000047119.1"/>
    </source>
</evidence>
<accession>A0A2I3HU26</accession>
<organism evidence="2 3">
    <name type="scientific">Nomascus leucogenys</name>
    <name type="common">Northern white-cheeked gibbon</name>
    <name type="synonym">Hylobates leucogenys</name>
    <dbReference type="NCBI Taxonomy" id="61853"/>
    <lineage>
        <taxon>Eukaryota</taxon>
        <taxon>Metazoa</taxon>
        <taxon>Chordata</taxon>
        <taxon>Craniata</taxon>
        <taxon>Vertebrata</taxon>
        <taxon>Euteleostomi</taxon>
        <taxon>Mammalia</taxon>
        <taxon>Eutheria</taxon>
        <taxon>Euarchontoglires</taxon>
        <taxon>Primates</taxon>
        <taxon>Haplorrhini</taxon>
        <taxon>Catarrhini</taxon>
        <taxon>Hylobatidae</taxon>
        <taxon>Nomascus</taxon>
    </lineage>
</organism>
<dbReference type="EMBL" id="ADFV01035290">
    <property type="status" value="NOT_ANNOTATED_CDS"/>
    <property type="molecule type" value="Genomic_DNA"/>
</dbReference>
<gene>
    <name evidence="2" type="primary">ADAM10</name>
</gene>
<evidence type="ECO:0000256" key="1">
    <source>
        <dbReference type="SAM" id="SignalP"/>
    </source>
</evidence>
<feature type="chain" id="PRO_5014189530" evidence="1">
    <location>
        <begin position="19"/>
        <end position="60"/>
    </location>
</feature>
<dbReference type="EMBL" id="ADFV01035291">
    <property type="status" value="NOT_ANNOTATED_CDS"/>
    <property type="molecule type" value="Genomic_DNA"/>
</dbReference>
<reference evidence="2" key="3">
    <citation type="submission" date="2025-09" db="UniProtKB">
        <authorList>
            <consortium name="Ensembl"/>
        </authorList>
    </citation>
    <scope>IDENTIFICATION</scope>
</reference>
<dbReference type="Proteomes" id="UP000001073">
    <property type="component" value="Chromosome 6"/>
</dbReference>
<dbReference type="EMBL" id="ADFV01035286">
    <property type="status" value="NOT_ANNOTATED_CDS"/>
    <property type="molecule type" value="Genomic_DNA"/>
</dbReference>
<dbReference type="Ensembl" id="ENSNLET00000048399.1">
    <property type="protein sequence ID" value="ENSNLEP00000047119.1"/>
    <property type="gene ID" value="ENSNLEG00000011378.3"/>
</dbReference>
<dbReference type="EMBL" id="ADFV01035284">
    <property type="status" value="NOT_ANNOTATED_CDS"/>
    <property type="molecule type" value="Genomic_DNA"/>
</dbReference>
<dbReference type="EMBL" id="ADFV01035287">
    <property type="status" value="NOT_ANNOTATED_CDS"/>
    <property type="molecule type" value="Genomic_DNA"/>
</dbReference>
<feature type="signal peptide" evidence="1">
    <location>
        <begin position="1"/>
        <end position="18"/>
    </location>
</feature>
<keyword evidence="1" id="KW-0732">Signal</keyword>
<name>A0A2I3HU26_NOMLE</name>
<keyword evidence="3" id="KW-1185">Reference proteome</keyword>
<proteinExistence type="predicted"/>